<sequence>MKYPFLLLVLFSTLGLQGQKLTAFKIYNENGKKVTFKKMVKDLAKQEIVLFGELHNNPIAHWIQLELIKELDKKRDLTLGAEMLETDNQSQLNQYLAQEIDQSGLDSLARLWNNYHTDYKPLVDFAKENKITFVATNVPRRYARMVYRKGFEVLDSLPSIEKQFIAPLPISYDPDLPGYKKMMKMMRGHSNPNFPKAQAIKDATMAHFILKNYEHPNLFIHFNGAYHSDYYEGIFWYLIKLNKALKIKTISTVMQEDVNKLEQEYKKKASYVLVVDEDMTTTY</sequence>
<dbReference type="Pfam" id="PF04187">
    <property type="entry name" value="Cofac_haem_bdg"/>
    <property type="match status" value="1"/>
</dbReference>
<feature type="domain" description="Haem-binding uptake Tiki superfamily ChaN" evidence="1">
    <location>
        <begin position="39"/>
        <end position="238"/>
    </location>
</feature>
<dbReference type="EMBL" id="JBHULZ010000023">
    <property type="protein sequence ID" value="MFD2697185.1"/>
    <property type="molecule type" value="Genomic_DNA"/>
</dbReference>
<evidence type="ECO:0000313" key="2">
    <source>
        <dbReference type="EMBL" id="MFD2697185.1"/>
    </source>
</evidence>
<reference evidence="3" key="1">
    <citation type="journal article" date="2019" name="Int. J. Syst. Evol. Microbiol.">
        <title>The Global Catalogue of Microorganisms (GCM) 10K type strain sequencing project: providing services to taxonomists for standard genome sequencing and annotation.</title>
        <authorList>
            <consortium name="The Broad Institute Genomics Platform"/>
            <consortium name="The Broad Institute Genome Sequencing Center for Infectious Disease"/>
            <person name="Wu L."/>
            <person name="Ma J."/>
        </authorList>
    </citation>
    <scope>NUCLEOTIDE SEQUENCE [LARGE SCALE GENOMIC DNA]</scope>
    <source>
        <strain evidence="3">KCTC 42255</strain>
    </source>
</reference>
<accession>A0ABW5SCS3</accession>
<evidence type="ECO:0000259" key="1">
    <source>
        <dbReference type="Pfam" id="PF04187"/>
    </source>
</evidence>
<comment type="caution">
    <text evidence="2">The sequence shown here is derived from an EMBL/GenBank/DDBJ whole genome shotgun (WGS) entry which is preliminary data.</text>
</comment>
<proteinExistence type="predicted"/>
<gene>
    <name evidence="2" type="ORF">ACFSQ0_04200</name>
</gene>
<dbReference type="RefSeq" id="WP_379045370.1">
    <property type="nucleotide sequence ID" value="NZ_JBHULZ010000023.1"/>
</dbReference>
<organism evidence="2 3">
    <name type="scientific">Mesonia sediminis</name>
    <dbReference type="NCBI Taxonomy" id="1703946"/>
    <lineage>
        <taxon>Bacteria</taxon>
        <taxon>Pseudomonadati</taxon>
        <taxon>Bacteroidota</taxon>
        <taxon>Flavobacteriia</taxon>
        <taxon>Flavobacteriales</taxon>
        <taxon>Flavobacteriaceae</taxon>
        <taxon>Mesonia</taxon>
    </lineage>
</organism>
<dbReference type="Gene3D" id="3.40.50.11550">
    <property type="match status" value="1"/>
</dbReference>
<dbReference type="InterPro" id="IPR007314">
    <property type="entry name" value="Cofac_haem-bd_dom"/>
</dbReference>
<name>A0ABW5SCS3_9FLAO</name>
<keyword evidence="3" id="KW-1185">Reference proteome</keyword>
<dbReference type="Proteomes" id="UP001597357">
    <property type="component" value="Unassembled WGS sequence"/>
</dbReference>
<protein>
    <submittedName>
        <fullName evidence="2">ChaN family lipoprotein</fullName>
    </submittedName>
</protein>
<keyword evidence="2" id="KW-0449">Lipoprotein</keyword>
<dbReference type="CDD" id="cd14727">
    <property type="entry name" value="ChanN-like"/>
    <property type="match status" value="1"/>
</dbReference>
<dbReference type="SUPFAM" id="SSF159501">
    <property type="entry name" value="EreA/ChaN-like"/>
    <property type="match status" value="1"/>
</dbReference>
<evidence type="ECO:0000313" key="3">
    <source>
        <dbReference type="Proteomes" id="UP001597357"/>
    </source>
</evidence>